<name>A0A7C3ZYJ1_9CYAN</name>
<dbReference type="PANTHER" id="PTHR34235">
    <property type="entry name" value="SLR1203 PROTEIN-RELATED"/>
    <property type="match status" value="1"/>
</dbReference>
<reference evidence="2" key="1">
    <citation type="journal article" date="2020" name="mSystems">
        <title>Genome- and Community-Level Interaction Insights into Carbon Utilization and Element Cycling Functions of Hydrothermarchaeota in Hydrothermal Sediment.</title>
        <authorList>
            <person name="Zhou Z."/>
            <person name="Liu Y."/>
            <person name="Xu W."/>
            <person name="Pan J."/>
            <person name="Luo Z.H."/>
            <person name="Li M."/>
        </authorList>
    </citation>
    <scope>NUCLEOTIDE SEQUENCE [LARGE SCALE GENOMIC DNA]</scope>
    <source>
        <strain evidence="2">SpSt-374</strain>
    </source>
</reference>
<dbReference type="PANTHER" id="PTHR34235:SF3">
    <property type="entry name" value="SLR1203 PROTEIN"/>
    <property type="match status" value="1"/>
</dbReference>
<gene>
    <name evidence="2" type="ORF">ENR15_18695</name>
</gene>
<feature type="coiled-coil region" evidence="1">
    <location>
        <begin position="30"/>
        <end position="57"/>
    </location>
</feature>
<protein>
    <submittedName>
        <fullName evidence="2">DUF29 domain-containing protein</fullName>
    </submittedName>
</protein>
<comment type="caution">
    <text evidence="2">The sequence shown here is derived from an EMBL/GenBank/DDBJ whole genome shotgun (WGS) entry which is preliminary data.</text>
</comment>
<organism evidence="2">
    <name type="scientific">Planktothricoides sp. SpSt-374</name>
    <dbReference type="NCBI Taxonomy" id="2282167"/>
    <lineage>
        <taxon>Bacteria</taxon>
        <taxon>Bacillati</taxon>
        <taxon>Cyanobacteriota</taxon>
        <taxon>Cyanophyceae</taxon>
        <taxon>Oscillatoriophycideae</taxon>
        <taxon>Oscillatoriales</taxon>
        <taxon>Oscillatoriaceae</taxon>
        <taxon>Planktothricoides</taxon>
    </lineage>
</organism>
<accession>A0A7C3ZYJ1</accession>
<evidence type="ECO:0000313" key="2">
    <source>
        <dbReference type="EMBL" id="HGG02608.1"/>
    </source>
</evidence>
<sequence length="152" mass="18201">MISSPEIKDYLYDRDYQLWLQQLLEQLRSGDLANIDRENLIKEIEDLEKNEKHAIARYLMRLCEHLLKVAYWDSERENCLRGWRLEITNFRIQIQERLETSPSLKSFLEDNFAKQYKNGRKLFLQASSLDAGFIPEEPCFTVAQALDENWWP</sequence>
<dbReference type="InterPro" id="IPR002636">
    <property type="entry name" value="DUF29"/>
</dbReference>
<dbReference type="Gene3D" id="1.20.1220.20">
    <property type="entry name" value="Uncharcterised protein PF01724"/>
    <property type="match status" value="1"/>
</dbReference>
<dbReference type="EMBL" id="DSPX01000194">
    <property type="protein sequence ID" value="HGG02608.1"/>
    <property type="molecule type" value="Genomic_DNA"/>
</dbReference>
<proteinExistence type="predicted"/>
<dbReference type="Pfam" id="PF01724">
    <property type="entry name" value="DUF29"/>
    <property type="match status" value="1"/>
</dbReference>
<dbReference type="AlphaFoldDB" id="A0A7C3ZYJ1"/>
<keyword evidence="1" id="KW-0175">Coiled coil</keyword>
<evidence type="ECO:0000256" key="1">
    <source>
        <dbReference type="SAM" id="Coils"/>
    </source>
</evidence>